<gene>
    <name evidence="2" type="ORF">BSZ37_13885</name>
</gene>
<dbReference type="Proteomes" id="UP000216339">
    <property type="component" value="Unassembled WGS sequence"/>
</dbReference>
<accession>A0A271J2F5</accession>
<protein>
    <recommendedName>
        <fullName evidence="4">Carboxypeptidase regulatory-like domain-containing protein</fullName>
    </recommendedName>
</protein>
<dbReference type="PROSITE" id="PS51257">
    <property type="entry name" value="PROKAR_LIPOPROTEIN"/>
    <property type="match status" value="1"/>
</dbReference>
<organism evidence="2 3">
    <name type="scientific">Rubrivirga marina</name>
    <dbReference type="NCBI Taxonomy" id="1196024"/>
    <lineage>
        <taxon>Bacteria</taxon>
        <taxon>Pseudomonadati</taxon>
        <taxon>Rhodothermota</taxon>
        <taxon>Rhodothermia</taxon>
        <taxon>Rhodothermales</taxon>
        <taxon>Rubricoccaceae</taxon>
        <taxon>Rubrivirga</taxon>
    </lineage>
</organism>
<dbReference type="SUPFAM" id="SSF49452">
    <property type="entry name" value="Starch-binding domain-like"/>
    <property type="match status" value="1"/>
</dbReference>
<name>A0A271J2F5_9BACT</name>
<dbReference type="EMBL" id="MQWD01000001">
    <property type="protein sequence ID" value="PAP77448.1"/>
    <property type="molecule type" value="Genomic_DNA"/>
</dbReference>
<dbReference type="InterPro" id="IPR013784">
    <property type="entry name" value="Carb-bd-like_fold"/>
</dbReference>
<dbReference type="Gene3D" id="2.60.40.1120">
    <property type="entry name" value="Carboxypeptidase-like, regulatory domain"/>
    <property type="match status" value="1"/>
</dbReference>
<dbReference type="AlphaFoldDB" id="A0A271J2F5"/>
<dbReference type="RefSeq" id="WP_179299643.1">
    <property type="nucleotide sequence ID" value="NZ_MQWD01000001.1"/>
</dbReference>
<keyword evidence="3" id="KW-1185">Reference proteome</keyword>
<keyword evidence="1" id="KW-0732">Signal</keyword>
<dbReference type="Pfam" id="PF13620">
    <property type="entry name" value="CarboxypepD_reg"/>
    <property type="match status" value="1"/>
</dbReference>
<evidence type="ECO:0000313" key="2">
    <source>
        <dbReference type="EMBL" id="PAP77448.1"/>
    </source>
</evidence>
<reference evidence="2 3" key="1">
    <citation type="submission" date="2016-11" db="EMBL/GenBank/DDBJ databases">
        <title>Study of marine rhodopsin-containing bacteria.</title>
        <authorList>
            <person name="Yoshizawa S."/>
            <person name="Kumagai Y."/>
            <person name="Kogure K."/>
        </authorList>
    </citation>
    <scope>NUCLEOTIDE SEQUENCE [LARGE SCALE GENOMIC DNA]</scope>
    <source>
        <strain evidence="2 3">SAORIC-28</strain>
    </source>
</reference>
<evidence type="ECO:0008006" key="4">
    <source>
        <dbReference type="Google" id="ProtNLM"/>
    </source>
</evidence>
<dbReference type="GO" id="GO:0030246">
    <property type="term" value="F:carbohydrate binding"/>
    <property type="evidence" value="ECO:0007669"/>
    <property type="project" value="InterPro"/>
</dbReference>
<comment type="caution">
    <text evidence="2">The sequence shown here is derived from an EMBL/GenBank/DDBJ whole genome shotgun (WGS) entry which is preliminary data.</text>
</comment>
<feature type="chain" id="PRO_5013284064" description="Carboxypeptidase regulatory-like domain-containing protein" evidence="1">
    <location>
        <begin position="21"/>
        <end position="218"/>
    </location>
</feature>
<evidence type="ECO:0000256" key="1">
    <source>
        <dbReference type="SAM" id="SignalP"/>
    </source>
</evidence>
<sequence>MPARFFALLVLVAVTLTACKDGLVEPERFGTVQGIVQDFETGAPIVGASITTSPATSSITTNQDGGFSFDDIMTGSYTISASRNGYDSGTTTVSVREDRVTQATVFLRPDTDGGPDVLFGAEVLNFTNETFTADSSFVTVEYRALNNGNDVVDAYEVYFRIDTDRGPFYQEIGGTDLGAGEQDVGSFRKRLLGAVAQVVVVEDTNIDVEETTTGGTTR</sequence>
<feature type="signal peptide" evidence="1">
    <location>
        <begin position="1"/>
        <end position="20"/>
    </location>
</feature>
<evidence type="ECO:0000313" key="3">
    <source>
        <dbReference type="Proteomes" id="UP000216339"/>
    </source>
</evidence>
<proteinExistence type="predicted"/>